<evidence type="ECO:0000313" key="3">
    <source>
        <dbReference type="Proteomes" id="UP001154252"/>
    </source>
</evidence>
<dbReference type="AlphaFoldDB" id="A0A9W4K7P0"/>
<protein>
    <recommendedName>
        <fullName evidence="1">Aminotransferase class V domain-containing protein</fullName>
    </recommendedName>
</protein>
<sequence length="341" mass="37394">MWTRIRVLGMREVAKIGYQCLSDGDMEDWISKPYVEPSSTPTLFAFPAQTNLNGRRPPLRWCRQICAAAGEGEGDFSSLLDAASFVSTAPLHVNEIAPGFVALSFYKIFGCPDLGALIVRKSGAHALHGRKVFGGGTVDMVIASGEKWHVKKQTSIHEGLEDGTLPFHNIMALDAALDTHKRLHGSMASISAHTGWLAKEAYDVFSTLRQFNGTKACHMLNIRGDWIPKTEIEKVAATRNIHLCSGSVCNPGGTACSLRWAHTDLRRHYVAGLRCGADHDVLEGRPTGVLRISLGAMTSLEDIQSLVHFIRELYMKKTPHKDRSSLCSSGKQQVLRASLLC</sequence>
<dbReference type="InterPro" id="IPR015422">
    <property type="entry name" value="PyrdxlP-dep_Trfase_small"/>
</dbReference>
<dbReference type="InterPro" id="IPR015421">
    <property type="entry name" value="PyrdxlP-dep_Trfase_major"/>
</dbReference>
<dbReference type="OrthoDB" id="10264306at2759"/>
<dbReference type="EMBL" id="CAJVRC010000835">
    <property type="protein sequence ID" value="CAG8885657.1"/>
    <property type="molecule type" value="Genomic_DNA"/>
</dbReference>
<dbReference type="PANTHER" id="PTHR14237">
    <property type="entry name" value="MOLYBDOPTERIN COFACTOR SULFURASE MOSC"/>
    <property type="match status" value="1"/>
</dbReference>
<dbReference type="GO" id="GO:0043545">
    <property type="term" value="P:molybdopterin cofactor metabolic process"/>
    <property type="evidence" value="ECO:0007669"/>
    <property type="project" value="TreeGrafter"/>
</dbReference>
<keyword evidence="3" id="KW-1185">Reference proteome</keyword>
<proteinExistence type="predicted"/>
<dbReference type="Gene3D" id="3.90.1150.10">
    <property type="entry name" value="Aspartate Aminotransferase, domain 1"/>
    <property type="match status" value="1"/>
</dbReference>
<comment type="caution">
    <text evidence="2">The sequence shown here is derived from an EMBL/GenBank/DDBJ whole genome shotgun (WGS) entry which is preliminary data.</text>
</comment>
<dbReference type="InterPro" id="IPR015424">
    <property type="entry name" value="PyrdxlP-dep_Trfase"/>
</dbReference>
<dbReference type="PANTHER" id="PTHR14237:SF80">
    <property type="entry name" value="MOLYBDENUM COFACTOR SULFURASE"/>
    <property type="match status" value="1"/>
</dbReference>
<feature type="domain" description="Aminotransferase class V" evidence="1">
    <location>
        <begin position="75"/>
        <end position="306"/>
    </location>
</feature>
<dbReference type="Gene3D" id="3.40.640.10">
    <property type="entry name" value="Type I PLP-dependent aspartate aminotransferase-like (Major domain)"/>
    <property type="match status" value="1"/>
</dbReference>
<dbReference type="InterPro" id="IPR000192">
    <property type="entry name" value="Aminotrans_V_dom"/>
</dbReference>
<dbReference type="Proteomes" id="UP001154252">
    <property type="component" value="Unassembled WGS sequence"/>
</dbReference>
<organism evidence="2 3">
    <name type="scientific">Penicillium egyptiacum</name>
    <dbReference type="NCBI Taxonomy" id="1303716"/>
    <lineage>
        <taxon>Eukaryota</taxon>
        <taxon>Fungi</taxon>
        <taxon>Dikarya</taxon>
        <taxon>Ascomycota</taxon>
        <taxon>Pezizomycotina</taxon>
        <taxon>Eurotiomycetes</taxon>
        <taxon>Eurotiomycetidae</taxon>
        <taxon>Eurotiales</taxon>
        <taxon>Aspergillaceae</taxon>
        <taxon>Penicillium</taxon>
    </lineage>
</organism>
<evidence type="ECO:0000313" key="2">
    <source>
        <dbReference type="EMBL" id="CAG8885657.1"/>
    </source>
</evidence>
<reference evidence="2" key="1">
    <citation type="submission" date="2021-07" db="EMBL/GenBank/DDBJ databases">
        <authorList>
            <person name="Branca A.L. A."/>
        </authorList>
    </citation>
    <scope>NUCLEOTIDE SEQUENCE</scope>
</reference>
<evidence type="ECO:0000259" key="1">
    <source>
        <dbReference type="Pfam" id="PF00266"/>
    </source>
</evidence>
<accession>A0A9W4K7P0</accession>
<dbReference type="GO" id="GO:0008265">
    <property type="term" value="F:molybdenum cofactor sulfurtransferase activity"/>
    <property type="evidence" value="ECO:0007669"/>
    <property type="project" value="TreeGrafter"/>
</dbReference>
<name>A0A9W4K7P0_9EURO</name>
<dbReference type="Pfam" id="PF00266">
    <property type="entry name" value="Aminotran_5"/>
    <property type="match status" value="1"/>
</dbReference>
<dbReference type="SUPFAM" id="SSF53383">
    <property type="entry name" value="PLP-dependent transferases"/>
    <property type="match status" value="1"/>
</dbReference>
<gene>
    <name evidence="2" type="ORF">PEGY_LOCUS483</name>
</gene>